<feature type="transmembrane region" description="Helical" evidence="5">
    <location>
        <begin position="15"/>
        <end position="34"/>
    </location>
</feature>
<keyword evidence="8" id="KW-1185">Reference proteome</keyword>
<dbReference type="Proteomes" id="UP001198242">
    <property type="component" value="Unassembled WGS sequence"/>
</dbReference>
<evidence type="ECO:0000256" key="4">
    <source>
        <dbReference type="ARBA" id="ARBA00022777"/>
    </source>
</evidence>
<dbReference type="Pfam" id="PF00672">
    <property type="entry name" value="HAMP"/>
    <property type="match status" value="1"/>
</dbReference>
<keyword evidence="2" id="KW-0597">Phosphoprotein</keyword>
<dbReference type="Gene3D" id="3.30.450.20">
    <property type="entry name" value="PAS domain"/>
    <property type="match status" value="2"/>
</dbReference>
<gene>
    <name evidence="7" type="ORF">LKE05_07620</name>
</gene>
<organism evidence="7 8">
    <name type="scientific">Hominilimicola fabiformis</name>
    <dbReference type="NCBI Taxonomy" id="2885356"/>
    <lineage>
        <taxon>Bacteria</taxon>
        <taxon>Bacillati</taxon>
        <taxon>Bacillota</taxon>
        <taxon>Clostridia</taxon>
        <taxon>Eubacteriales</taxon>
        <taxon>Oscillospiraceae</taxon>
        <taxon>Hominilimicola</taxon>
    </lineage>
</organism>
<dbReference type="RefSeq" id="WP_308456437.1">
    <property type="nucleotide sequence ID" value="NZ_JAJEQM010000009.1"/>
</dbReference>
<dbReference type="InterPro" id="IPR050640">
    <property type="entry name" value="Bact_2-comp_sensor_kinase"/>
</dbReference>
<dbReference type="EMBL" id="JAJEQM010000009">
    <property type="protein sequence ID" value="MCC2210656.1"/>
    <property type="molecule type" value="Genomic_DNA"/>
</dbReference>
<name>A0AAE3DZE5_9FIRM</name>
<evidence type="ECO:0000256" key="5">
    <source>
        <dbReference type="SAM" id="Phobius"/>
    </source>
</evidence>
<keyword evidence="3" id="KW-0808">Transferase</keyword>
<evidence type="ECO:0000256" key="2">
    <source>
        <dbReference type="ARBA" id="ARBA00022553"/>
    </source>
</evidence>
<dbReference type="PANTHER" id="PTHR34220:SF7">
    <property type="entry name" value="SENSOR HISTIDINE KINASE YPDA"/>
    <property type="match status" value="1"/>
</dbReference>
<dbReference type="InterPro" id="IPR003660">
    <property type="entry name" value="HAMP_dom"/>
</dbReference>
<keyword evidence="5" id="KW-0812">Transmembrane</keyword>
<keyword evidence="5" id="KW-0472">Membrane</keyword>
<dbReference type="GO" id="GO:0016020">
    <property type="term" value="C:membrane"/>
    <property type="evidence" value="ECO:0007669"/>
    <property type="project" value="UniProtKB-SubCell"/>
</dbReference>
<evidence type="ECO:0000259" key="6">
    <source>
        <dbReference type="PROSITE" id="PS50885"/>
    </source>
</evidence>
<dbReference type="AlphaFoldDB" id="A0AAE3DZE5"/>
<dbReference type="SMART" id="SM00304">
    <property type="entry name" value="HAMP"/>
    <property type="match status" value="1"/>
</dbReference>
<dbReference type="PANTHER" id="PTHR34220">
    <property type="entry name" value="SENSOR HISTIDINE KINASE YPDA"/>
    <property type="match status" value="1"/>
</dbReference>
<evidence type="ECO:0000313" key="8">
    <source>
        <dbReference type="Proteomes" id="UP001198242"/>
    </source>
</evidence>
<dbReference type="CDD" id="cd06225">
    <property type="entry name" value="HAMP"/>
    <property type="match status" value="1"/>
</dbReference>
<dbReference type="SUPFAM" id="SSF158472">
    <property type="entry name" value="HAMP domain-like"/>
    <property type="match status" value="1"/>
</dbReference>
<feature type="transmembrane region" description="Helical" evidence="5">
    <location>
        <begin position="293"/>
        <end position="315"/>
    </location>
</feature>
<feature type="domain" description="HAMP" evidence="6">
    <location>
        <begin position="313"/>
        <end position="365"/>
    </location>
</feature>
<dbReference type="InterPro" id="IPR036890">
    <property type="entry name" value="HATPase_C_sf"/>
</dbReference>
<dbReference type="InterPro" id="IPR010559">
    <property type="entry name" value="Sig_transdc_His_kin_internal"/>
</dbReference>
<dbReference type="Pfam" id="PF02518">
    <property type="entry name" value="HATPase_c"/>
    <property type="match status" value="1"/>
</dbReference>
<protein>
    <submittedName>
        <fullName evidence="7">Sensor histidine kinase</fullName>
    </submittedName>
</protein>
<dbReference type="Gene3D" id="6.10.340.10">
    <property type="match status" value="1"/>
</dbReference>
<dbReference type="Pfam" id="PF06580">
    <property type="entry name" value="His_kinase"/>
    <property type="match status" value="1"/>
</dbReference>
<accession>A0AAE3DZE5</accession>
<keyword evidence="4 7" id="KW-0418">Kinase</keyword>
<evidence type="ECO:0000256" key="3">
    <source>
        <dbReference type="ARBA" id="ARBA00022679"/>
    </source>
</evidence>
<sequence length="588" mass="67290">MSEKFNNMSFRTKLLLSYIAVIILCIIIFGLTVFSSISRRFENETTDNNAQITGLAVNNMTNTMNNIEQILYSVQANSTIEKMLTASNPPSPYEEIAAIEQELSKIDPLKATVSRLSLYIENRTSYPSPFDSNVTASVYSKNEVWYKNTKELNGSTYWCVMDSSDANGLLCVARAFIDTRTHKILGIIRADVNLSQFTNDIAHISMNNTGKLFLVYENHIINTWNDSYINNFVNENEFFKAISADSDKPQLVQINKEKHIINHSRLKDSSLILVRASKLDDFNSDIHIIEKSMITTGIIALLVALIFIFIFTRWLTAPITKLIKHMERFENNYERIPIEITSHDEMGKLGESYNSMLNTIDSLITDVEDLYKKQKIFELKALQAQINPHFLYNTLDSIHWMARAHHAPDISKMVSALGTFFRHSLNKGNEYTTIENELNQISSYVSIQKIRFEDKFDVVYDIDENLLHCTIVKLTIQPLVENSIIHGFDEIEEGGMITIRVYSEDDYIFIEVADNGCGTDTDELNKAVTRELDYSEPIEKYGLTNVNLRIQLYFDKTCGLSFKTNETGGVTATIKIKRKEHEYKTIDL</sequence>
<evidence type="ECO:0000256" key="1">
    <source>
        <dbReference type="ARBA" id="ARBA00004370"/>
    </source>
</evidence>
<dbReference type="PROSITE" id="PS50885">
    <property type="entry name" value="HAMP"/>
    <property type="match status" value="1"/>
</dbReference>
<dbReference type="SUPFAM" id="SSF55874">
    <property type="entry name" value="ATPase domain of HSP90 chaperone/DNA topoisomerase II/histidine kinase"/>
    <property type="match status" value="1"/>
</dbReference>
<dbReference type="InterPro" id="IPR003594">
    <property type="entry name" value="HATPase_dom"/>
</dbReference>
<reference evidence="7 8" key="1">
    <citation type="submission" date="2021-10" db="EMBL/GenBank/DDBJ databases">
        <title>Anaerobic single-cell dispensing facilitates the cultivation of human gut bacteria.</title>
        <authorList>
            <person name="Afrizal A."/>
        </authorList>
    </citation>
    <scope>NUCLEOTIDE SEQUENCE [LARGE SCALE GENOMIC DNA]</scope>
    <source>
        <strain evidence="7 8">CLA-AA-H232</strain>
    </source>
</reference>
<dbReference type="GO" id="GO:0000155">
    <property type="term" value="F:phosphorelay sensor kinase activity"/>
    <property type="evidence" value="ECO:0007669"/>
    <property type="project" value="InterPro"/>
</dbReference>
<comment type="caution">
    <text evidence="7">The sequence shown here is derived from an EMBL/GenBank/DDBJ whole genome shotgun (WGS) entry which is preliminary data.</text>
</comment>
<proteinExistence type="predicted"/>
<dbReference type="Gene3D" id="3.30.565.10">
    <property type="entry name" value="Histidine kinase-like ATPase, C-terminal domain"/>
    <property type="match status" value="1"/>
</dbReference>
<comment type="subcellular location">
    <subcellularLocation>
        <location evidence="1">Membrane</location>
    </subcellularLocation>
</comment>
<keyword evidence="5" id="KW-1133">Transmembrane helix</keyword>
<evidence type="ECO:0000313" key="7">
    <source>
        <dbReference type="EMBL" id="MCC2210656.1"/>
    </source>
</evidence>